<organism evidence="9 10">
    <name type="scientific">Paradevosia shaoguanensis</name>
    <dbReference type="NCBI Taxonomy" id="1335043"/>
    <lineage>
        <taxon>Bacteria</taxon>
        <taxon>Pseudomonadati</taxon>
        <taxon>Pseudomonadota</taxon>
        <taxon>Alphaproteobacteria</taxon>
        <taxon>Hyphomicrobiales</taxon>
        <taxon>Devosiaceae</taxon>
        <taxon>Paradevosia</taxon>
    </lineage>
</organism>
<keyword evidence="2 7" id="KW-0813">Transport</keyword>
<dbReference type="PANTHER" id="PTHR43163:SF6">
    <property type="entry name" value="DIPEPTIDE TRANSPORT SYSTEM PERMEASE PROTEIN DPPB-RELATED"/>
    <property type="match status" value="1"/>
</dbReference>
<evidence type="ECO:0000259" key="8">
    <source>
        <dbReference type="PROSITE" id="PS50928"/>
    </source>
</evidence>
<accession>A0AA41QIB4</accession>
<feature type="transmembrane region" description="Helical" evidence="7">
    <location>
        <begin position="99"/>
        <end position="122"/>
    </location>
</feature>
<comment type="similarity">
    <text evidence="7">Belongs to the binding-protein-dependent transport system permease family.</text>
</comment>
<dbReference type="PROSITE" id="PS50928">
    <property type="entry name" value="ABC_TM1"/>
    <property type="match status" value="1"/>
</dbReference>
<keyword evidence="10" id="KW-1185">Reference proteome</keyword>
<keyword evidence="5 7" id="KW-1133">Transmembrane helix</keyword>
<reference evidence="9" key="1">
    <citation type="submission" date="2022-03" db="EMBL/GenBank/DDBJ databases">
        <title>The complete genome sequence of a Methyloterrigena soli.</title>
        <authorList>
            <person name="Zi Z."/>
        </authorList>
    </citation>
    <scope>NUCLEOTIDE SEQUENCE</scope>
    <source>
        <strain evidence="9">M48</strain>
    </source>
</reference>
<dbReference type="InterPro" id="IPR045621">
    <property type="entry name" value="BPD_transp_1_N"/>
</dbReference>
<dbReference type="Proteomes" id="UP001156140">
    <property type="component" value="Unassembled WGS sequence"/>
</dbReference>
<feature type="transmembrane region" description="Helical" evidence="7">
    <location>
        <begin position="177"/>
        <end position="197"/>
    </location>
</feature>
<dbReference type="GO" id="GO:0071916">
    <property type="term" value="F:dipeptide transmembrane transporter activity"/>
    <property type="evidence" value="ECO:0007669"/>
    <property type="project" value="TreeGrafter"/>
</dbReference>
<dbReference type="InterPro" id="IPR035906">
    <property type="entry name" value="MetI-like_sf"/>
</dbReference>
<proteinExistence type="inferred from homology"/>
<evidence type="ECO:0000256" key="1">
    <source>
        <dbReference type="ARBA" id="ARBA00004651"/>
    </source>
</evidence>
<feature type="transmembrane region" description="Helical" evidence="7">
    <location>
        <begin position="134"/>
        <end position="157"/>
    </location>
</feature>
<dbReference type="InterPro" id="IPR000515">
    <property type="entry name" value="MetI-like"/>
</dbReference>
<keyword evidence="4 7" id="KW-0812">Transmembrane</keyword>
<evidence type="ECO:0000313" key="10">
    <source>
        <dbReference type="Proteomes" id="UP001156140"/>
    </source>
</evidence>
<feature type="domain" description="ABC transmembrane type-1" evidence="8">
    <location>
        <begin position="95"/>
        <end position="300"/>
    </location>
</feature>
<name>A0AA41QIB4_9HYPH</name>
<evidence type="ECO:0000256" key="6">
    <source>
        <dbReference type="ARBA" id="ARBA00023136"/>
    </source>
</evidence>
<evidence type="ECO:0000313" key="9">
    <source>
        <dbReference type="EMBL" id="MCI0125416.1"/>
    </source>
</evidence>
<dbReference type="AlphaFoldDB" id="A0AA41QIB4"/>
<keyword evidence="3" id="KW-1003">Cell membrane</keyword>
<gene>
    <name evidence="9" type="ORF">ML536_01095</name>
</gene>
<dbReference type="PANTHER" id="PTHR43163">
    <property type="entry name" value="DIPEPTIDE TRANSPORT SYSTEM PERMEASE PROTEIN DPPB-RELATED"/>
    <property type="match status" value="1"/>
</dbReference>
<dbReference type="EMBL" id="JALAZD010000001">
    <property type="protein sequence ID" value="MCI0125416.1"/>
    <property type="molecule type" value="Genomic_DNA"/>
</dbReference>
<comment type="caution">
    <text evidence="9">The sequence shown here is derived from an EMBL/GenBank/DDBJ whole genome shotgun (WGS) entry which is preliminary data.</text>
</comment>
<evidence type="ECO:0000256" key="2">
    <source>
        <dbReference type="ARBA" id="ARBA00022448"/>
    </source>
</evidence>
<dbReference type="Pfam" id="PF19300">
    <property type="entry name" value="BPD_transp_1_N"/>
    <property type="match status" value="1"/>
</dbReference>
<comment type="subcellular location">
    <subcellularLocation>
        <location evidence="1 7">Cell membrane</location>
        <topology evidence="1 7">Multi-pass membrane protein</topology>
    </subcellularLocation>
</comment>
<dbReference type="Pfam" id="PF00528">
    <property type="entry name" value="BPD_transp_1"/>
    <property type="match status" value="1"/>
</dbReference>
<dbReference type="GO" id="GO:0005886">
    <property type="term" value="C:plasma membrane"/>
    <property type="evidence" value="ECO:0007669"/>
    <property type="project" value="UniProtKB-SubCell"/>
</dbReference>
<dbReference type="SUPFAM" id="SSF161098">
    <property type="entry name" value="MetI-like"/>
    <property type="match status" value="1"/>
</dbReference>
<evidence type="ECO:0000256" key="4">
    <source>
        <dbReference type="ARBA" id="ARBA00022692"/>
    </source>
</evidence>
<keyword evidence="6 7" id="KW-0472">Membrane</keyword>
<evidence type="ECO:0000256" key="3">
    <source>
        <dbReference type="ARBA" id="ARBA00022475"/>
    </source>
</evidence>
<evidence type="ECO:0000256" key="7">
    <source>
        <dbReference type="RuleBase" id="RU363032"/>
    </source>
</evidence>
<dbReference type="RefSeq" id="WP_281734653.1">
    <property type="nucleotide sequence ID" value="NZ_JAKETQ010000001.1"/>
</dbReference>
<evidence type="ECO:0000256" key="5">
    <source>
        <dbReference type="ARBA" id="ARBA00022989"/>
    </source>
</evidence>
<dbReference type="CDD" id="cd06261">
    <property type="entry name" value="TM_PBP2"/>
    <property type="match status" value="1"/>
</dbReference>
<sequence length="321" mass="34720">MFRLFLRSVVTLIGSALIGSLVVFLLLRLLSGDVATIILGKGATPEALAALRDELGLNRSWPQQYFDWLFGLVRGDLGKSYAAQYDIFHEIWSRLGLTFSLSVGTLLLSAIVALAAGIYSALHVRDWRGGLIDVIAQLGLAIPTFWAALLLIGLVSVRLGWLPAGGYVPWSEDPVGAIRSLILPILALSIPMISLLARYVRSSMLEVTNEDYIRTAMAKGYTRPRAVVVHGTRNASIQLLTVATLQFGTLIAGTVVIENIFALPGLGKMLIEAVGNREAVVVQSLVFVVMLMILVLNFIMDISYGLLDPRIRHSSAGGAHG</sequence>
<dbReference type="Gene3D" id="1.10.3720.10">
    <property type="entry name" value="MetI-like"/>
    <property type="match status" value="1"/>
</dbReference>
<protein>
    <submittedName>
        <fullName evidence="9">ABC transporter permease</fullName>
    </submittedName>
</protein>
<feature type="transmembrane region" description="Helical" evidence="7">
    <location>
        <begin position="239"/>
        <end position="261"/>
    </location>
</feature>
<feature type="transmembrane region" description="Helical" evidence="7">
    <location>
        <begin position="281"/>
        <end position="307"/>
    </location>
</feature>